<comment type="similarity">
    <text evidence="3">Belongs to the class-II pyridoxal-phosphate-dependent aminotransferase family. BioF subfamily.</text>
</comment>
<dbReference type="GO" id="GO:0030170">
    <property type="term" value="F:pyridoxal phosphate binding"/>
    <property type="evidence" value="ECO:0007669"/>
    <property type="project" value="InterPro"/>
</dbReference>
<dbReference type="PANTHER" id="PTHR13693">
    <property type="entry name" value="CLASS II AMINOTRANSFERASE/8-AMINO-7-OXONONANOATE SYNTHASE"/>
    <property type="match status" value="1"/>
</dbReference>
<dbReference type="Pfam" id="PF00155">
    <property type="entry name" value="Aminotran_1_2"/>
    <property type="match status" value="1"/>
</dbReference>
<dbReference type="PROSITE" id="PS00599">
    <property type="entry name" value="AA_TRANSFER_CLASS_2"/>
    <property type="match status" value="1"/>
</dbReference>
<dbReference type="Gene3D" id="3.90.1150.10">
    <property type="entry name" value="Aspartate Aminotransferase, domain 1"/>
    <property type="match status" value="1"/>
</dbReference>
<dbReference type="InterPro" id="IPR001917">
    <property type="entry name" value="Aminotrans_II_pyridoxalP_BS"/>
</dbReference>
<dbReference type="OrthoDB" id="9807157at2"/>
<dbReference type="Proteomes" id="UP000391834">
    <property type="component" value="Unassembled WGS sequence"/>
</dbReference>
<proteinExistence type="inferred from homology"/>
<dbReference type="RefSeq" id="WP_025864939.1">
    <property type="nucleotide sequence ID" value="NZ_BLAX01000001.1"/>
</dbReference>
<comment type="pathway">
    <text evidence="2">Lipid metabolism.</text>
</comment>
<evidence type="ECO:0000313" key="8">
    <source>
        <dbReference type="EMBL" id="GET35119.1"/>
    </source>
</evidence>
<dbReference type="PANTHER" id="PTHR13693:SF77">
    <property type="entry name" value="8-AMINO-7-OXONONANOATE SYNTHASE"/>
    <property type="match status" value="1"/>
</dbReference>
<protein>
    <submittedName>
        <fullName evidence="8">8-amino-7-oxononanoate synthase/2-amino-3-ketobutyrate coenzyme A ligase</fullName>
    </submittedName>
</protein>
<evidence type="ECO:0000259" key="7">
    <source>
        <dbReference type="Pfam" id="PF00155"/>
    </source>
</evidence>
<evidence type="ECO:0000313" key="9">
    <source>
        <dbReference type="Proteomes" id="UP000391834"/>
    </source>
</evidence>
<comment type="caution">
    <text evidence="8">The sequence shown here is derived from an EMBL/GenBank/DDBJ whole genome shotgun (WGS) entry which is preliminary data.</text>
</comment>
<evidence type="ECO:0000256" key="2">
    <source>
        <dbReference type="ARBA" id="ARBA00005189"/>
    </source>
</evidence>
<keyword evidence="9" id="KW-1185">Reference proteome</keyword>
<name>A0A5M4B4M9_9BACT</name>
<dbReference type="SUPFAM" id="SSF53383">
    <property type="entry name" value="PLP-dependent transferases"/>
    <property type="match status" value="1"/>
</dbReference>
<keyword evidence="8" id="KW-0436">Ligase</keyword>
<dbReference type="Gene3D" id="3.40.640.10">
    <property type="entry name" value="Type I PLP-dependent aspartate aminotransferase-like (Major domain)"/>
    <property type="match status" value="1"/>
</dbReference>
<organism evidence="8 9">
    <name type="scientific">Prolixibacter bellariivorans</name>
    <dbReference type="NCBI Taxonomy" id="314319"/>
    <lineage>
        <taxon>Bacteria</taxon>
        <taxon>Pseudomonadati</taxon>
        <taxon>Bacteroidota</taxon>
        <taxon>Bacteroidia</taxon>
        <taxon>Marinilabiliales</taxon>
        <taxon>Prolixibacteraceae</taxon>
        <taxon>Prolixibacter</taxon>
    </lineage>
</organism>
<keyword evidence="5 6" id="KW-0663">Pyridoxal phosphate</keyword>
<comment type="cofactor">
    <cofactor evidence="1 6">
        <name>pyridoxal 5'-phosphate</name>
        <dbReference type="ChEBI" id="CHEBI:597326"/>
    </cofactor>
</comment>
<evidence type="ECO:0000256" key="1">
    <source>
        <dbReference type="ARBA" id="ARBA00001933"/>
    </source>
</evidence>
<dbReference type="InterPro" id="IPR050087">
    <property type="entry name" value="AON_synthase_class-II"/>
</dbReference>
<dbReference type="GO" id="GO:0016740">
    <property type="term" value="F:transferase activity"/>
    <property type="evidence" value="ECO:0007669"/>
    <property type="project" value="UniProtKB-KW"/>
</dbReference>
<keyword evidence="4" id="KW-0808">Transferase</keyword>
<evidence type="ECO:0000256" key="6">
    <source>
        <dbReference type="RuleBase" id="RU003693"/>
    </source>
</evidence>
<dbReference type="EMBL" id="BLAX01000001">
    <property type="protein sequence ID" value="GET35119.1"/>
    <property type="molecule type" value="Genomic_DNA"/>
</dbReference>
<evidence type="ECO:0000256" key="5">
    <source>
        <dbReference type="ARBA" id="ARBA00022898"/>
    </source>
</evidence>
<dbReference type="AlphaFoldDB" id="A0A5M4B4M9"/>
<dbReference type="GO" id="GO:0016874">
    <property type="term" value="F:ligase activity"/>
    <property type="evidence" value="ECO:0007669"/>
    <property type="project" value="UniProtKB-KW"/>
</dbReference>
<evidence type="ECO:0000256" key="3">
    <source>
        <dbReference type="ARBA" id="ARBA00010008"/>
    </source>
</evidence>
<gene>
    <name evidence="8" type="ORF">PbJCM13498_39820</name>
</gene>
<accession>A0A5M4B4M9</accession>
<sequence length="370" mass="40622">MNILNGGVGHTIRVNDKTLSYFAGNNYLGLANDPTLVKDAIKALEKYGVNFAASRQTTGTSDIHLALEKSLAEFKGQQEAVAFASGYMGNKILLHILREQYDSIFADSMAHSSITDGIPCNIPQVKYYEHANPNHLEELLKASPQSRPLIITDGVFALTGEIAPVDKLYSLAQKYGAILVVDDAHATGVLGENGRGTPEHFHLDNAPGLFQSETMSKAIGSYGGFIAGNHELIDTVRKKSTFYGASTALPPPVVAAGLSSLKLIENHPELRTKLMDNTRMLRKGIEDLAFSTTSGITPIIPIYFKEKQTATHLSQFLEKNGIIVPAVDYPVKTSQFIVRITASSIHTEDQIQHLLQTLNEWREKYDTHHH</sequence>
<feature type="domain" description="Aminotransferase class I/classII large" evidence="7">
    <location>
        <begin position="22"/>
        <end position="358"/>
    </location>
</feature>
<dbReference type="InterPro" id="IPR015422">
    <property type="entry name" value="PyrdxlP-dep_Trfase_small"/>
</dbReference>
<dbReference type="InterPro" id="IPR004839">
    <property type="entry name" value="Aminotransferase_I/II_large"/>
</dbReference>
<evidence type="ECO:0000256" key="4">
    <source>
        <dbReference type="ARBA" id="ARBA00022679"/>
    </source>
</evidence>
<reference evidence="8 9" key="1">
    <citation type="submission" date="2019-10" db="EMBL/GenBank/DDBJ databases">
        <title>Prolixibacter strains distinguished by the presence of nitrate reductase genes were adept at nitrate-dependent anaerobic corrosion of metallic iron and carbon steel.</title>
        <authorList>
            <person name="Iino T."/>
            <person name="Shono N."/>
            <person name="Ito K."/>
            <person name="Nakamura R."/>
            <person name="Sueoka K."/>
            <person name="Harayama S."/>
            <person name="Ohkuma M."/>
        </authorList>
    </citation>
    <scope>NUCLEOTIDE SEQUENCE [LARGE SCALE GENOMIC DNA]</scope>
    <source>
        <strain evidence="8 9">JCM 13498</strain>
    </source>
</reference>
<dbReference type="InterPro" id="IPR015424">
    <property type="entry name" value="PyrdxlP-dep_Trfase"/>
</dbReference>
<dbReference type="InterPro" id="IPR015421">
    <property type="entry name" value="PyrdxlP-dep_Trfase_major"/>
</dbReference>